<proteinExistence type="inferred from homology"/>
<dbReference type="RefSeq" id="WP_277566377.1">
    <property type="nucleotide sequence ID" value="NZ_JAPDHZ010000003.1"/>
</dbReference>
<dbReference type="Proteomes" id="UP001153387">
    <property type="component" value="Unassembled WGS sequence"/>
</dbReference>
<dbReference type="GO" id="GO:0010181">
    <property type="term" value="F:FMN binding"/>
    <property type="evidence" value="ECO:0007669"/>
    <property type="project" value="TreeGrafter"/>
</dbReference>
<dbReference type="PANTHER" id="PTHR30543">
    <property type="entry name" value="CHROMATE REDUCTASE"/>
    <property type="match status" value="1"/>
</dbReference>
<evidence type="ECO:0000313" key="3">
    <source>
        <dbReference type="EMBL" id="MDG0792596.1"/>
    </source>
</evidence>
<accession>A0A9X4KIF5</accession>
<protein>
    <submittedName>
        <fullName evidence="3">NAD(P)H-dependent oxidoreductase</fullName>
    </submittedName>
</protein>
<dbReference type="InterPro" id="IPR005025">
    <property type="entry name" value="FMN_Rdtase-like_dom"/>
</dbReference>
<evidence type="ECO:0000313" key="4">
    <source>
        <dbReference type="Proteomes" id="UP001153387"/>
    </source>
</evidence>
<dbReference type="InterPro" id="IPR029039">
    <property type="entry name" value="Flavoprotein-like_sf"/>
</dbReference>
<gene>
    <name evidence="3" type="ORF">OMP38_18220</name>
</gene>
<reference evidence="3 4" key="1">
    <citation type="submission" date="2022-10" db="EMBL/GenBank/DDBJ databases">
        <title>Comparative genomic analysis of Cohnella hashimotonis sp. nov., isolated from the International Space Station.</title>
        <authorList>
            <person name="Simpson A."/>
            <person name="Venkateswaran K."/>
        </authorList>
    </citation>
    <scope>NUCLEOTIDE SEQUENCE [LARGE SCALE GENOMIC DNA]</scope>
    <source>
        <strain evidence="3 4">DSM 18997</strain>
    </source>
</reference>
<dbReference type="GO" id="GO:0016491">
    <property type="term" value="F:oxidoreductase activity"/>
    <property type="evidence" value="ECO:0007669"/>
    <property type="project" value="InterPro"/>
</dbReference>
<organism evidence="3 4">
    <name type="scientific">Cohnella ginsengisoli</name>
    <dbReference type="NCBI Taxonomy" id="425004"/>
    <lineage>
        <taxon>Bacteria</taxon>
        <taxon>Bacillati</taxon>
        <taxon>Bacillota</taxon>
        <taxon>Bacilli</taxon>
        <taxon>Bacillales</taxon>
        <taxon>Paenibacillaceae</taxon>
        <taxon>Cohnella</taxon>
    </lineage>
</organism>
<feature type="domain" description="NADPH-dependent FMN reductase-like" evidence="2">
    <location>
        <begin position="1"/>
        <end position="142"/>
    </location>
</feature>
<comment type="caution">
    <text evidence="3">The sequence shown here is derived from an EMBL/GenBank/DDBJ whole genome shotgun (WGS) entry which is preliminary data.</text>
</comment>
<dbReference type="GO" id="GO:0005829">
    <property type="term" value="C:cytosol"/>
    <property type="evidence" value="ECO:0007669"/>
    <property type="project" value="TreeGrafter"/>
</dbReference>
<dbReference type="PANTHER" id="PTHR30543:SF21">
    <property type="entry name" value="NAD(P)H-DEPENDENT FMN REDUCTASE LOT6"/>
    <property type="match status" value="1"/>
</dbReference>
<evidence type="ECO:0000259" key="2">
    <source>
        <dbReference type="Pfam" id="PF03358"/>
    </source>
</evidence>
<dbReference type="Gene3D" id="3.40.50.360">
    <property type="match status" value="1"/>
</dbReference>
<dbReference type="SUPFAM" id="SSF52218">
    <property type="entry name" value="Flavoproteins"/>
    <property type="match status" value="1"/>
</dbReference>
<dbReference type="EMBL" id="JAPDHZ010000003">
    <property type="protein sequence ID" value="MDG0792596.1"/>
    <property type="molecule type" value="Genomic_DNA"/>
</dbReference>
<comment type="similarity">
    <text evidence="1">Belongs to the azoreductase type 2 family.</text>
</comment>
<dbReference type="InterPro" id="IPR050712">
    <property type="entry name" value="NAD(P)H-dep_reductase"/>
</dbReference>
<dbReference type="Pfam" id="PF03358">
    <property type="entry name" value="FMN_red"/>
    <property type="match status" value="1"/>
</dbReference>
<keyword evidence="4" id="KW-1185">Reference proteome</keyword>
<name>A0A9X4KIF5_9BACL</name>
<dbReference type="AlphaFoldDB" id="A0A9X4KIF5"/>
<evidence type="ECO:0000256" key="1">
    <source>
        <dbReference type="ARBA" id="ARBA00009428"/>
    </source>
</evidence>
<sequence length="188" mass="20118">MNIAIIAGSNRQDSNSTRLARYVEEVIAQQGHTVSFFDPKQTPLPFFSTDEDFAGHSGLAALRQAVSDADAIVLSTPEYHGAVSGVLKNALDFLGQPHFEGKTVLSMSSAGGAVGIGSLHQLHAIVRSLHGVNCPEWISVSGFQRDLPWGDDKDTESGRKLETRIRVAVNAFLGMAARLSARDSGRTA</sequence>